<dbReference type="OrthoDB" id="5297568at2"/>
<dbReference type="RefSeq" id="WP_102072223.1">
    <property type="nucleotide sequence ID" value="NZ_PDNW01000001.1"/>
</dbReference>
<gene>
    <name evidence="1" type="ORF">CR159_01545</name>
</gene>
<reference evidence="1 2" key="1">
    <citation type="submission" date="2017-10" db="EMBL/GenBank/DDBJ databases">
        <title>Two draft genome sequences of Pusillimonas sp. strains isolated from a nitrate- and radionuclide-contaminated groundwater in Russia.</title>
        <authorList>
            <person name="Grouzdev D.S."/>
            <person name="Tourova T.P."/>
            <person name="Goeva M.A."/>
            <person name="Babich T.L."/>
            <person name="Sokolova D.S."/>
            <person name="Abdullin R."/>
            <person name="Poltaraus A.B."/>
            <person name="Toshchakov S.V."/>
            <person name="Nazina T.N."/>
        </authorList>
    </citation>
    <scope>NUCLEOTIDE SEQUENCE [LARGE SCALE GENOMIC DNA]</scope>
    <source>
        <strain evidence="1 2">JR1/69-3-13</strain>
    </source>
</reference>
<sequence length="148" mass="16563">MPTRVDFAFGAPDRLGMACEVVRKHYLAGRRLVVYTKDKQRLNHFDRLLWGFDPTAFIPHVMAGDPLAPQTTVLFTSDAPALAMPDAAQGSPWLINLDLACPPAAEKFPRILEIVGDHVDDKAAARERWRQYKTAGYDLHAHDVSKKP</sequence>
<dbReference type="GO" id="GO:0003677">
    <property type="term" value="F:DNA binding"/>
    <property type="evidence" value="ECO:0007669"/>
    <property type="project" value="InterPro"/>
</dbReference>
<dbReference type="PANTHER" id="PTHR38767">
    <property type="entry name" value="DNA POLYMERASE III SUBUNIT CHI"/>
    <property type="match status" value="1"/>
</dbReference>
<dbReference type="GO" id="GO:0006260">
    <property type="term" value="P:DNA replication"/>
    <property type="evidence" value="ECO:0007669"/>
    <property type="project" value="InterPro"/>
</dbReference>
<evidence type="ECO:0000313" key="1">
    <source>
        <dbReference type="EMBL" id="PLC51736.1"/>
    </source>
</evidence>
<dbReference type="PANTHER" id="PTHR38767:SF1">
    <property type="entry name" value="DNA POLYMERASE III SUBUNIT CHI"/>
    <property type="match status" value="1"/>
</dbReference>
<proteinExistence type="predicted"/>
<name>A0A2N4U9N3_9BURK</name>
<organism evidence="1 2">
    <name type="scientific">Pollutimonas subterranea</name>
    <dbReference type="NCBI Taxonomy" id="2045210"/>
    <lineage>
        <taxon>Bacteria</taxon>
        <taxon>Pseudomonadati</taxon>
        <taxon>Pseudomonadota</taxon>
        <taxon>Betaproteobacteria</taxon>
        <taxon>Burkholderiales</taxon>
        <taxon>Alcaligenaceae</taxon>
        <taxon>Pollutimonas</taxon>
    </lineage>
</organism>
<dbReference type="Proteomes" id="UP000234190">
    <property type="component" value="Unassembled WGS sequence"/>
</dbReference>
<dbReference type="GO" id="GO:0003887">
    <property type="term" value="F:DNA-directed DNA polymerase activity"/>
    <property type="evidence" value="ECO:0007669"/>
    <property type="project" value="InterPro"/>
</dbReference>
<dbReference type="InterPro" id="IPR036768">
    <property type="entry name" value="PolIII_chi_sf"/>
</dbReference>
<protein>
    <submittedName>
        <fullName evidence="1">DNA polymerase III subunit chi</fullName>
    </submittedName>
</protein>
<keyword evidence="2" id="KW-1185">Reference proteome</keyword>
<dbReference type="SUPFAM" id="SSF102400">
    <property type="entry name" value="DNA polymerase III chi subunit"/>
    <property type="match status" value="1"/>
</dbReference>
<dbReference type="InterPro" id="IPR007459">
    <property type="entry name" value="DNA_pol3_chi"/>
</dbReference>
<dbReference type="Pfam" id="PF04364">
    <property type="entry name" value="DNA_pol3_chi"/>
    <property type="match status" value="1"/>
</dbReference>
<comment type="caution">
    <text evidence="1">The sequence shown here is derived from an EMBL/GenBank/DDBJ whole genome shotgun (WGS) entry which is preliminary data.</text>
</comment>
<evidence type="ECO:0000313" key="2">
    <source>
        <dbReference type="Proteomes" id="UP000234190"/>
    </source>
</evidence>
<dbReference type="EMBL" id="PDNW01000001">
    <property type="protein sequence ID" value="PLC51736.1"/>
    <property type="molecule type" value="Genomic_DNA"/>
</dbReference>
<dbReference type="Gene3D" id="3.40.50.10110">
    <property type="entry name" value="DNA polymerase III subunit chi"/>
    <property type="match status" value="1"/>
</dbReference>
<dbReference type="GO" id="GO:0032298">
    <property type="term" value="P:positive regulation of DNA-templated DNA replication initiation"/>
    <property type="evidence" value="ECO:0007669"/>
    <property type="project" value="TreeGrafter"/>
</dbReference>
<accession>A0A2N4U9N3</accession>
<dbReference type="AlphaFoldDB" id="A0A2N4U9N3"/>